<protein>
    <submittedName>
        <fullName evidence="1">Putative nuclease</fullName>
    </submittedName>
</protein>
<name>A0A5K0U9V8_9VIRU</name>
<proteinExistence type="predicted"/>
<gene>
    <name evidence="1" type="ORF">YASMINEVIRUS_844</name>
</gene>
<keyword evidence="2" id="KW-1185">Reference proteome</keyword>
<sequence length="251" mass="30223">MTGYVVKLRENPIIKIPNKNIMEEKYCVKCEEFKPISEFRENTKRRKCTMCLREECRLYKQKNKEKIRSYNKSYKADLKDEIKEYNRAYSIKNRKTIQQRHTAYLRNRRKTVPSYKLSCVLRNRIKAFLFGENRKATKDMLGCDYEFIRDWLESQFDGDMSFENHGEVWHIDHVIPCARFNMNDKDEQLKCFNWTNLQPMLSSENMSKGDNVTKKEIDKHIKKVKKYMEDKETESTQHTIGNYDVTQYIGN</sequence>
<evidence type="ECO:0000313" key="2">
    <source>
        <dbReference type="Proteomes" id="UP000594342"/>
    </source>
</evidence>
<organism evidence="1 2">
    <name type="scientific">Yasminevirus sp. GU-2018</name>
    <dbReference type="NCBI Taxonomy" id="2420051"/>
    <lineage>
        <taxon>Viruses</taxon>
        <taxon>Varidnaviria</taxon>
        <taxon>Bamfordvirae</taxon>
        <taxon>Nucleocytoviricota</taxon>
        <taxon>Megaviricetes</taxon>
        <taxon>Imitervirales</taxon>
        <taxon>Mimiviridae</taxon>
        <taxon>Klosneuvirinae</taxon>
        <taxon>Yasminevirus</taxon>
        <taxon>Yasminevirus saudimassiliense</taxon>
    </lineage>
</organism>
<evidence type="ECO:0000313" key="1">
    <source>
        <dbReference type="EMBL" id="VBB18381.1"/>
    </source>
</evidence>
<reference evidence="1 2" key="1">
    <citation type="submission" date="2018-10" db="EMBL/GenBank/DDBJ databases">
        <authorList>
            <consortium name="IHU Genomes"/>
        </authorList>
    </citation>
    <scope>NUCLEOTIDE SEQUENCE [LARGE SCALE GENOMIC DNA]</scope>
    <source>
        <strain evidence="1 2">A1</strain>
    </source>
</reference>
<dbReference type="Proteomes" id="UP000594342">
    <property type="component" value="Unassembled WGS sequence"/>
</dbReference>
<dbReference type="EMBL" id="UPSH01000001">
    <property type="protein sequence ID" value="VBB18381.1"/>
    <property type="molecule type" value="Genomic_DNA"/>
</dbReference>
<accession>A0A5K0U9V8</accession>
<comment type="caution">
    <text evidence="1">The sequence shown here is derived from an EMBL/GenBank/DDBJ whole genome shotgun (WGS) entry which is preliminary data.</text>
</comment>